<protein>
    <recommendedName>
        <fullName evidence="2">EF-hand domain-containing protein</fullName>
    </recommendedName>
</protein>
<dbReference type="Pfam" id="PF13499">
    <property type="entry name" value="EF-hand_7"/>
    <property type="match status" value="1"/>
</dbReference>
<dbReference type="EMBL" id="HBGE01111812">
    <property type="protein sequence ID" value="CAD9189885.1"/>
    <property type="molecule type" value="Transcribed_RNA"/>
</dbReference>
<evidence type="ECO:0000259" key="2">
    <source>
        <dbReference type="PROSITE" id="PS50222"/>
    </source>
</evidence>
<name>A0A7S1SBY0_ALECA</name>
<reference evidence="3" key="1">
    <citation type="submission" date="2021-01" db="EMBL/GenBank/DDBJ databases">
        <authorList>
            <person name="Corre E."/>
            <person name="Pelletier E."/>
            <person name="Niang G."/>
            <person name="Scheremetjew M."/>
            <person name="Finn R."/>
            <person name="Kale V."/>
            <person name="Holt S."/>
            <person name="Cochrane G."/>
            <person name="Meng A."/>
            <person name="Brown T."/>
            <person name="Cohen L."/>
        </authorList>
    </citation>
    <scope>NUCLEOTIDE SEQUENCE</scope>
    <source>
        <strain evidence="3">OF101</strain>
    </source>
</reference>
<dbReference type="SUPFAM" id="SSF52047">
    <property type="entry name" value="RNI-like"/>
    <property type="match status" value="1"/>
</dbReference>
<dbReference type="CDD" id="cd00051">
    <property type="entry name" value="EFh"/>
    <property type="match status" value="1"/>
</dbReference>
<dbReference type="Gene3D" id="1.10.238.10">
    <property type="entry name" value="EF-hand"/>
    <property type="match status" value="1"/>
</dbReference>
<gene>
    <name evidence="3" type="ORF">ACAT0790_LOCUS66659</name>
</gene>
<dbReference type="InterPro" id="IPR018247">
    <property type="entry name" value="EF_Hand_1_Ca_BS"/>
</dbReference>
<dbReference type="InterPro" id="IPR032675">
    <property type="entry name" value="LRR_dom_sf"/>
</dbReference>
<dbReference type="InterPro" id="IPR002048">
    <property type="entry name" value="EF_hand_dom"/>
</dbReference>
<feature type="domain" description="EF-hand" evidence="2">
    <location>
        <begin position="31"/>
        <end position="66"/>
    </location>
</feature>
<dbReference type="PROSITE" id="PS50222">
    <property type="entry name" value="EF_HAND_2"/>
    <property type="match status" value="1"/>
</dbReference>
<accession>A0A7S1SBY0</accession>
<evidence type="ECO:0000256" key="1">
    <source>
        <dbReference type="ARBA" id="ARBA00022837"/>
    </source>
</evidence>
<dbReference type="PROSITE" id="PS00018">
    <property type="entry name" value="EF_HAND_1"/>
    <property type="match status" value="1"/>
</dbReference>
<dbReference type="Gene3D" id="3.80.10.10">
    <property type="entry name" value="Ribonuclease Inhibitor"/>
    <property type="match status" value="1"/>
</dbReference>
<organism evidence="3">
    <name type="scientific">Alexandrium catenella</name>
    <name type="common">Red tide dinoflagellate</name>
    <name type="synonym">Gonyaulax catenella</name>
    <dbReference type="NCBI Taxonomy" id="2925"/>
    <lineage>
        <taxon>Eukaryota</taxon>
        <taxon>Sar</taxon>
        <taxon>Alveolata</taxon>
        <taxon>Dinophyceae</taxon>
        <taxon>Gonyaulacales</taxon>
        <taxon>Pyrocystaceae</taxon>
        <taxon>Alexandrium</taxon>
    </lineage>
</organism>
<dbReference type="SMART" id="SM00054">
    <property type="entry name" value="EFh"/>
    <property type="match status" value="2"/>
</dbReference>
<dbReference type="SUPFAM" id="SSF47473">
    <property type="entry name" value="EF-hand"/>
    <property type="match status" value="1"/>
</dbReference>
<dbReference type="GO" id="GO:0005509">
    <property type="term" value="F:calcium ion binding"/>
    <property type="evidence" value="ECO:0007669"/>
    <property type="project" value="InterPro"/>
</dbReference>
<proteinExistence type="predicted"/>
<dbReference type="InterPro" id="IPR011992">
    <property type="entry name" value="EF-hand-dom_pair"/>
</dbReference>
<dbReference type="AlphaFoldDB" id="A0A7S1SBY0"/>
<evidence type="ECO:0000313" key="3">
    <source>
        <dbReference type="EMBL" id="CAD9189885.1"/>
    </source>
</evidence>
<sequence length="622" mass="68271">MDESECAKVVEALPHKPKGLHAPKPKKTELGAVTDCLAAFQEVDTDEDGAINKDELRAMFDKMGVNLDGGKGSSLFGTMDANSDGLLHYGEFLMWLGNEVQSEQARGTTGEKSVMWWLGLDGQPEEEARDDSGKFRELKERISSDGAEGWSHNTWLKYPGPWTFEANCGTRVAASEGCAIEATEERGITVSQLRPLWLYIQKVCEREGWVNFTGKQVKPEAATLYEVCKYVIMPFTKARKLSYVEQVAAGPQRPLFFCSHWWGEPVRAFIACVEQHAYDRRLGENASYWVCAYANNQWKLGKAVTADPAESSFRKAMHLAQGTLAVLDEGAVMFTRIWCCYEIAVTLGESGGKGMFDVVTAVAGGRKRENGVDVVATCVSTTGEMPVDGGHSGIKTMRESFFPPALLGKAMGVRLEEGRASVESDRTHILNAVVGAEDLDAAPPREHERYAALNKLLCAKMATGALRNAIDAGLAESYFAKLGNTDLKVFQLDVSKCKAFTAEIADQLAKALPATIEELTLTGTALATIPDELQKMSKLRRLNLRCNGELQKLPEWLGDLSELAFISVAECKRFTALPQSMHKLAKQHPVTLDLCNAPLGPTSWKPKGWDPSKGMWCARPSD</sequence>
<keyword evidence="1" id="KW-0106">Calcium</keyword>